<dbReference type="PANTHER" id="PTHR23220">
    <property type="entry name" value="INTEGRIN ALPHA"/>
    <property type="match status" value="1"/>
</dbReference>
<evidence type="ECO:0000259" key="6">
    <source>
        <dbReference type="Pfam" id="PF20805"/>
    </source>
</evidence>
<dbReference type="PANTHER" id="PTHR23220:SF90">
    <property type="entry name" value="INTEGRIN ALPHA-7"/>
    <property type="match status" value="1"/>
</dbReference>
<keyword evidence="2" id="KW-0401">Integrin</keyword>
<dbReference type="EMBL" id="VWPW01026119">
    <property type="protein sequence ID" value="NWJ08883.1"/>
    <property type="molecule type" value="Genomic_DNA"/>
</dbReference>
<evidence type="ECO:0000256" key="1">
    <source>
        <dbReference type="ARBA" id="ARBA00004479"/>
    </source>
</evidence>
<dbReference type="Gene3D" id="2.60.40.1510">
    <property type="entry name" value="ntegrin, alpha v. Chain A, domain 3"/>
    <property type="match status" value="1"/>
</dbReference>
<dbReference type="AlphaFoldDB" id="A0A7K4LW98"/>
<dbReference type="GO" id="GO:0098609">
    <property type="term" value="P:cell-cell adhesion"/>
    <property type="evidence" value="ECO:0007669"/>
    <property type="project" value="TreeGrafter"/>
</dbReference>
<feature type="domain" description="Integrin alpha third immunoglobulin-like" evidence="7">
    <location>
        <begin position="164"/>
        <end position="262"/>
    </location>
</feature>
<dbReference type="SUPFAM" id="SSF69179">
    <property type="entry name" value="Integrin domains"/>
    <property type="match status" value="2"/>
</dbReference>
<name>A0A7K4LW98_9AVES</name>
<feature type="non-terminal residue" evidence="8">
    <location>
        <position position="1"/>
    </location>
</feature>
<gene>
    <name evidence="8" type="primary">Itga7_3</name>
    <name evidence="8" type="ORF">CRYUND_R15212</name>
</gene>
<dbReference type="Pfam" id="PF20806">
    <property type="entry name" value="Integrin_A_Ig_3"/>
    <property type="match status" value="1"/>
</dbReference>
<dbReference type="GO" id="GO:0009897">
    <property type="term" value="C:external side of plasma membrane"/>
    <property type="evidence" value="ECO:0007669"/>
    <property type="project" value="TreeGrafter"/>
</dbReference>
<comment type="caution">
    <text evidence="8">The sequence shown here is derived from an EMBL/GenBank/DDBJ whole genome shotgun (WGS) entry which is preliminary data.</text>
</comment>
<protein>
    <submittedName>
        <fullName evidence="8">ITA7 protein</fullName>
    </submittedName>
</protein>
<feature type="domain" description="Integrin alpha second immunoglobulin-like" evidence="6">
    <location>
        <begin position="28"/>
        <end position="156"/>
    </location>
</feature>
<proteinExistence type="predicted"/>
<sequence>TPTCMGMLSPRGGHRRPPHRRDADGTAIFAMSDQKDVALEIHVTNLPSDPAAPQRDGDDAHEALLTATFPEELPYSAVRPYDAHAPADRPLLCVANANGSQVQCELGNPLPRGAQVRFYLILSTLGITLQTRDLAVELALSTISEQPGLAPVVARARVVIELPLSVTGVAVPPRLFFGGTVRGESAVRRESQVGSAVRYEVTVSNRGQSLKTLGSAFLTLLWPHELPSGKWLLYPLELELVAPPGPPAACSPAANPLRLALVRPPPARGH</sequence>
<dbReference type="Proteomes" id="UP000534426">
    <property type="component" value="Unassembled WGS sequence"/>
</dbReference>
<evidence type="ECO:0000313" key="8">
    <source>
        <dbReference type="EMBL" id="NWJ08883.1"/>
    </source>
</evidence>
<evidence type="ECO:0000256" key="5">
    <source>
        <dbReference type="SAM" id="MobiDB-lite"/>
    </source>
</evidence>
<dbReference type="GO" id="GO:0050900">
    <property type="term" value="P:leukocyte migration"/>
    <property type="evidence" value="ECO:0007669"/>
    <property type="project" value="TreeGrafter"/>
</dbReference>
<dbReference type="GO" id="GO:0033627">
    <property type="term" value="P:cell adhesion mediated by integrin"/>
    <property type="evidence" value="ECO:0007669"/>
    <property type="project" value="TreeGrafter"/>
</dbReference>
<dbReference type="InterPro" id="IPR032695">
    <property type="entry name" value="Integrin_dom_sf"/>
</dbReference>
<dbReference type="InterPro" id="IPR048286">
    <property type="entry name" value="Integrin_alpha_Ig-like_3"/>
</dbReference>
<keyword evidence="4" id="KW-0325">Glycoprotein</keyword>
<dbReference type="GO" id="GO:0007229">
    <property type="term" value="P:integrin-mediated signaling pathway"/>
    <property type="evidence" value="ECO:0007669"/>
    <property type="project" value="UniProtKB-KW"/>
</dbReference>
<keyword evidence="3" id="KW-0472">Membrane</keyword>
<comment type="subcellular location">
    <subcellularLocation>
        <location evidence="1">Membrane</location>
        <topology evidence="1">Single-pass type I membrane protein</topology>
    </subcellularLocation>
</comment>
<dbReference type="Pfam" id="PF20805">
    <property type="entry name" value="Integrin_A_Ig_2"/>
    <property type="match status" value="1"/>
</dbReference>
<dbReference type="GO" id="GO:0005178">
    <property type="term" value="F:integrin binding"/>
    <property type="evidence" value="ECO:0007669"/>
    <property type="project" value="TreeGrafter"/>
</dbReference>
<dbReference type="InterPro" id="IPR048285">
    <property type="entry name" value="Integrin_alpha_Ig-like_2"/>
</dbReference>
<evidence type="ECO:0000256" key="2">
    <source>
        <dbReference type="ARBA" id="ARBA00023037"/>
    </source>
</evidence>
<evidence type="ECO:0000313" key="9">
    <source>
        <dbReference type="Proteomes" id="UP000534426"/>
    </source>
</evidence>
<evidence type="ECO:0000256" key="4">
    <source>
        <dbReference type="ARBA" id="ARBA00023180"/>
    </source>
</evidence>
<feature type="region of interest" description="Disordered" evidence="5">
    <location>
        <begin position="1"/>
        <end position="22"/>
    </location>
</feature>
<accession>A0A7K4LW98</accession>
<evidence type="ECO:0000259" key="7">
    <source>
        <dbReference type="Pfam" id="PF20806"/>
    </source>
</evidence>
<dbReference type="Gene3D" id="2.60.40.1530">
    <property type="entry name" value="ntegrin, alpha v. Chain A, domain 4"/>
    <property type="match status" value="1"/>
</dbReference>
<feature type="non-terminal residue" evidence="8">
    <location>
        <position position="270"/>
    </location>
</feature>
<organism evidence="8 9">
    <name type="scientific">Crypturellus undulatus</name>
    <dbReference type="NCBI Taxonomy" id="48396"/>
    <lineage>
        <taxon>Eukaryota</taxon>
        <taxon>Metazoa</taxon>
        <taxon>Chordata</taxon>
        <taxon>Craniata</taxon>
        <taxon>Vertebrata</taxon>
        <taxon>Euteleostomi</taxon>
        <taxon>Archelosauria</taxon>
        <taxon>Archosauria</taxon>
        <taxon>Dinosauria</taxon>
        <taxon>Saurischia</taxon>
        <taxon>Theropoda</taxon>
        <taxon>Coelurosauria</taxon>
        <taxon>Aves</taxon>
        <taxon>Palaeognathae</taxon>
        <taxon>Tinamiformes</taxon>
        <taxon>Tinamidae</taxon>
        <taxon>Crypturellus</taxon>
    </lineage>
</organism>
<keyword evidence="9" id="KW-1185">Reference proteome</keyword>
<dbReference type="GO" id="GO:0008305">
    <property type="term" value="C:integrin complex"/>
    <property type="evidence" value="ECO:0007669"/>
    <property type="project" value="TreeGrafter"/>
</dbReference>
<evidence type="ECO:0000256" key="3">
    <source>
        <dbReference type="ARBA" id="ARBA00023136"/>
    </source>
</evidence>
<reference evidence="8 9" key="1">
    <citation type="submission" date="2019-09" db="EMBL/GenBank/DDBJ databases">
        <title>Bird 10,000 Genomes (B10K) Project - Family phase.</title>
        <authorList>
            <person name="Zhang G."/>
        </authorList>
    </citation>
    <scope>NUCLEOTIDE SEQUENCE [LARGE SCALE GENOMIC DNA]</scope>
    <source>
        <strain evidence="8">B10K-MSB-37135</strain>
        <tissue evidence="8">Heart</tissue>
    </source>
</reference>
<dbReference type="GO" id="GO:0007160">
    <property type="term" value="P:cell-matrix adhesion"/>
    <property type="evidence" value="ECO:0007669"/>
    <property type="project" value="TreeGrafter"/>
</dbReference>